<protein>
    <submittedName>
        <fullName evidence="2">DUF4199 domain-containing protein</fullName>
    </submittedName>
</protein>
<feature type="transmembrane region" description="Helical" evidence="1">
    <location>
        <begin position="68"/>
        <end position="90"/>
    </location>
</feature>
<dbReference type="Proteomes" id="UP001460072">
    <property type="component" value="Unassembled WGS sequence"/>
</dbReference>
<feature type="transmembrane region" description="Helical" evidence="1">
    <location>
        <begin position="36"/>
        <end position="56"/>
    </location>
</feature>
<feature type="transmembrane region" description="Helical" evidence="1">
    <location>
        <begin position="146"/>
        <end position="168"/>
    </location>
</feature>
<evidence type="ECO:0000256" key="1">
    <source>
        <dbReference type="SAM" id="Phobius"/>
    </source>
</evidence>
<gene>
    <name evidence="2" type="ORF">WFZ85_08860</name>
</gene>
<feature type="transmembrane region" description="Helical" evidence="1">
    <location>
        <begin position="12"/>
        <end position="30"/>
    </location>
</feature>
<sequence>MNEIIKKNGITFGIILGLFSLLITTTIYAVDLQLFTSWWIGIVAILVTIIVGVVLVSKTKKQLNGVLVFKNAFKVYFIAALIGSFISKIYEYVLFNFIDPQAKETIKEITLKYTSDMMEKFGAPPAAVNEAMQKAAETDNYSLGSLMFGFALGLVFHAIFGLILAAIFKSKSDESL</sequence>
<reference evidence="2 3" key="1">
    <citation type="submission" date="2024-03" db="EMBL/GenBank/DDBJ databases">
        <title>Two novel species of the genus Flavobacterium exhibiting potentially degradation of complex polysaccharides.</title>
        <authorList>
            <person name="Lian X."/>
        </authorList>
    </citation>
    <scope>NUCLEOTIDE SEQUENCE [LARGE SCALE GENOMIC DNA]</scope>
    <source>
        <strain evidence="3">j3</strain>
    </source>
</reference>
<accession>A0ABU9N4T5</accession>
<dbReference type="Pfam" id="PF13858">
    <property type="entry name" value="DUF4199"/>
    <property type="match status" value="1"/>
</dbReference>
<keyword evidence="3" id="KW-1185">Reference proteome</keyword>
<proteinExistence type="predicted"/>
<dbReference type="InterPro" id="IPR025250">
    <property type="entry name" value="DUF4199"/>
</dbReference>
<comment type="caution">
    <text evidence="2">The sequence shown here is derived from an EMBL/GenBank/DDBJ whole genome shotgun (WGS) entry which is preliminary data.</text>
</comment>
<evidence type="ECO:0000313" key="2">
    <source>
        <dbReference type="EMBL" id="MEM0542729.1"/>
    </source>
</evidence>
<name>A0ABU9N4T5_9FLAO</name>
<dbReference type="EMBL" id="JBCGDO010000010">
    <property type="protein sequence ID" value="MEM0542729.1"/>
    <property type="molecule type" value="Genomic_DNA"/>
</dbReference>
<keyword evidence="1" id="KW-1133">Transmembrane helix</keyword>
<organism evidence="2 3">
    <name type="scientific">Flavobacterium aureirubrum</name>
    <dbReference type="NCBI Taxonomy" id="3133147"/>
    <lineage>
        <taxon>Bacteria</taxon>
        <taxon>Pseudomonadati</taxon>
        <taxon>Bacteroidota</taxon>
        <taxon>Flavobacteriia</taxon>
        <taxon>Flavobacteriales</taxon>
        <taxon>Flavobacteriaceae</taxon>
        <taxon>Flavobacterium</taxon>
    </lineage>
</organism>
<evidence type="ECO:0000313" key="3">
    <source>
        <dbReference type="Proteomes" id="UP001460072"/>
    </source>
</evidence>
<keyword evidence="1" id="KW-0812">Transmembrane</keyword>
<dbReference type="RefSeq" id="WP_342695935.1">
    <property type="nucleotide sequence ID" value="NZ_JBCGDO010000010.1"/>
</dbReference>
<keyword evidence="1" id="KW-0472">Membrane</keyword>